<reference evidence="1 2" key="1">
    <citation type="journal article" date="2014" name="Nat. Commun.">
        <title>Multiple recent horizontal transfers of a large genomic region in cheese making fungi.</title>
        <authorList>
            <person name="Cheeseman K."/>
            <person name="Ropars J."/>
            <person name="Renault P."/>
            <person name="Dupont J."/>
            <person name="Gouzy J."/>
            <person name="Branca A."/>
            <person name="Abraham A.L."/>
            <person name="Ceppi M."/>
            <person name="Conseiller E."/>
            <person name="Debuchy R."/>
            <person name="Malagnac F."/>
            <person name="Goarin A."/>
            <person name="Silar P."/>
            <person name="Lacoste S."/>
            <person name="Sallet E."/>
            <person name="Bensimon A."/>
            <person name="Giraud T."/>
            <person name="Brygoo Y."/>
        </authorList>
    </citation>
    <scope>NUCLEOTIDE SEQUENCE [LARGE SCALE GENOMIC DNA]</scope>
    <source>
        <strain evidence="2">FM 013</strain>
    </source>
</reference>
<gene>
    <name evidence="1" type="ORF">PCAMFM013_S006g000197</name>
</gene>
<proteinExistence type="predicted"/>
<protein>
    <submittedName>
        <fullName evidence="1">Str. FM013</fullName>
    </submittedName>
</protein>
<sequence>MSTEFSVRCNGPCNKVKPCKPYPVSKMYCHRCAVRKGLLVDESVSQPATNTTVSNK</sequence>
<keyword evidence="2" id="KW-1185">Reference proteome</keyword>
<accession>A0A0G4P5T7</accession>
<evidence type="ECO:0000313" key="2">
    <source>
        <dbReference type="Proteomes" id="UP000053732"/>
    </source>
</evidence>
<name>A0A0G4P5T7_PENC3</name>
<dbReference type="Proteomes" id="UP000053732">
    <property type="component" value="Unassembled WGS sequence"/>
</dbReference>
<organism evidence="1 2">
    <name type="scientific">Penicillium camemberti (strain FM 013)</name>
    <dbReference type="NCBI Taxonomy" id="1429867"/>
    <lineage>
        <taxon>Eukaryota</taxon>
        <taxon>Fungi</taxon>
        <taxon>Dikarya</taxon>
        <taxon>Ascomycota</taxon>
        <taxon>Pezizomycotina</taxon>
        <taxon>Eurotiomycetes</taxon>
        <taxon>Eurotiomycetidae</taxon>
        <taxon>Eurotiales</taxon>
        <taxon>Aspergillaceae</taxon>
        <taxon>Penicillium</taxon>
    </lineage>
</organism>
<dbReference type="EMBL" id="HG793139">
    <property type="protein sequence ID" value="CRL21657.1"/>
    <property type="molecule type" value="Genomic_DNA"/>
</dbReference>
<dbReference type="AlphaFoldDB" id="A0A0G4P5T7"/>
<evidence type="ECO:0000313" key="1">
    <source>
        <dbReference type="EMBL" id="CRL21657.1"/>
    </source>
</evidence>